<feature type="compositionally biased region" description="Basic and acidic residues" evidence="7">
    <location>
        <begin position="193"/>
        <end position="218"/>
    </location>
</feature>
<dbReference type="SUPFAM" id="SSF56204">
    <property type="entry name" value="Hect, E3 ligase catalytic domain"/>
    <property type="match status" value="1"/>
</dbReference>
<evidence type="ECO:0000256" key="3">
    <source>
        <dbReference type="ARBA" id="ARBA00022679"/>
    </source>
</evidence>
<dbReference type="GO" id="GO:0061630">
    <property type="term" value="F:ubiquitin protein ligase activity"/>
    <property type="evidence" value="ECO:0007669"/>
    <property type="project" value="UniProtKB-UniRule"/>
</dbReference>
<feature type="active site" description="Glycyl thioester intermediate" evidence="5">
    <location>
        <position position="1286"/>
    </location>
</feature>
<dbReference type="GO" id="GO:0043161">
    <property type="term" value="P:proteasome-mediated ubiquitin-dependent protein catabolic process"/>
    <property type="evidence" value="ECO:0007669"/>
    <property type="project" value="TreeGrafter"/>
</dbReference>
<dbReference type="PROSITE" id="PS50237">
    <property type="entry name" value="HECT"/>
    <property type="match status" value="1"/>
</dbReference>
<organism evidence="9 10">
    <name type="scientific">Toxocara canis</name>
    <name type="common">Canine roundworm</name>
    <dbReference type="NCBI Taxonomy" id="6265"/>
    <lineage>
        <taxon>Eukaryota</taxon>
        <taxon>Metazoa</taxon>
        <taxon>Ecdysozoa</taxon>
        <taxon>Nematoda</taxon>
        <taxon>Chromadorea</taxon>
        <taxon>Rhabditida</taxon>
        <taxon>Spirurina</taxon>
        <taxon>Ascaridomorpha</taxon>
        <taxon>Ascaridoidea</taxon>
        <taxon>Toxocaridae</taxon>
        <taxon>Toxocara</taxon>
    </lineage>
</organism>
<feature type="region of interest" description="Disordered" evidence="7">
    <location>
        <begin position="69"/>
        <end position="129"/>
    </location>
</feature>
<feature type="region of interest" description="Disordered" evidence="7">
    <location>
        <begin position="388"/>
        <end position="432"/>
    </location>
</feature>
<dbReference type="EMBL" id="JPKZ01000421">
    <property type="protein sequence ID" value="KHN87510.1"/>
    <property type="molecule type" value="Genomic_DNA"/>
</dbReference>
<dbReference type="FunFam" id="3.30.2410.10:FF:000007">
    <property type="entry name" value="Putative E3 ubiquitin-protein ligase HECTD1"/>
    <property type="match status" value="1"/>
</dbReference>
<feature type="region of interest" description="Disordered" evidence="7">
    <location>
        <begin position="20"/>
        <end position="45"/>
    </location>
</feature>
<feature type="compositionally biased region" description="Polar residues" evidence="7">
    <location>
        <begin position="403"/>
        <end position="432"/>
    </location>
</feature>
<dbReference type="STRING" id="6265.A0A0B2W2U0"/>
<keyword evidence="3 6" id="KW-0808">Transferase</keyword>
<dbReference type="Gene3D" id="3.90.1750.10">
    <property type="entry name" value="Hect, E3 ligase catalytic domains"/>
    <property type="match status" value="1"/>
</dbReference>
<name>A0A0B2W2U0_TOXCA</name>
<feature type="compositionally biased region" description="Polar residues" evidence="7">
    <location>
        <begin position="88"/>
        <end position="103"/>
    </location>
</feature>
<dbReference type="Pfam" id="PF00632">
    <property type="entry name" value="HECT"/>
    <property type="match status" value="1"/>
</dbReference>
<evidence type="ECO:0000313" key="9">
    <source>
        <dbReference type="EMBL" id="KHN87510.1"/>
    </source>
</evidence>
<gene>
    <name evidence="9" type="primary">HECTD1</name>
    <name evidence="9" type="ORF">Tcan_15402</name>
</gene>
<protein>
    <recommendedName>
        <fullName evidence="6">E3 ubiquitin-protein ligase</fullName>
        <ecNumber evidence="6">2.3.2.26</ecNumber>
    </recommendedName>
</protein>
<evidence type="ECO:0000256" key="1">
    <source>
        <dbReference type="ARBA" id="ARBA00000885"/>
    </source>
</evidence>
<comment type="function">
    <text evidence="6">E3 ubiquitin-protein ligase which accepts ubiquitin from an E2 ubiquitin-conjugating enzyme in the form of a thioester and then directly transfers the ubiquitin to targeted substrates.</text>
</comment>
<evidence type="ECO:0000259" key="8">
    <source>
        <dbReference type="PROSITE" id="PS50237"/>
    </source>
</evidence>
<feature type="region of interest" description="Disordered" evidence="7">
    <location>
        <begin position="170"/>
        <end position="233"/>
    </location>
</feature>
<feature type="domain" description="HECT" evidence="8">
    <location>
        <begin position="915"/>
        <end position="1317"/>
    </location>
</feature>
<feature type="region of interest" description="Disordered" evidence="7">
    <location>
        <begin position="543"/>
        <end position="562"/>
    </location>
</feature>
<feature type="region of interest" description="Disordered" evidence="7">
    <location>
        <begin position="269"/>
        <end position="301"/>
    </location>
</feature>
<dbReference type="InterPro" id="IPR000569">
    <property type="entry name" value="HECT_dom"/>
</dbReference>
<dbReference type="Proteomes" id="UP000031036">
    <property type="component" value="Unassembled WGS sequence"/>
</dbReference>
<dbReference type="InterPro" id="IPR035983">
    <property type="entry name" value="Hect_E3_ubiquitin_ligase"/>
</dbReference>
<dbReference type="SMART" id="SM00119">
    <property type="entry name" value="HECTc"/>
    <property type="match status" value="1"/>
</dbReference>
<proteinExistence type="inferred from homology"/>
<dbReference type="UniPathway" id="UPA00143"/>
<feature type="region of interest" description="Disordered" evidence="7">
    <location>
        <begin position="581"/>
        <end position="630"/>
    </location>
</feature>
<evidence type="ECO:0000256" key="2">
    <source>
        <dbReference type="ARBA" id="ARBA00006331"/>
    </source>
</evidence>
<dbReference type="Gene3D" id="3.30.2410.10">
    <property type="entry name" value="Hect, E3 ligase catalytic domain"/>
    <property type="match status" value="1"/>
</dbReference>
<dbReference type="GO" id="GO:0016607">
    <property type="term" value="C:nuclear speck"/>
    <property type="evidence" value="ECO:0007669"/>
    <property type="project" value="TreeGrafter"/>
</dbReference>
<accession>A0A0B2W2U0</accession>
<dbReference type="OrthoDB" id="271273at2759"/>
<reference evidence="9 10" key="1">
    <citation type="submission" date="2014-11" db="EMBL/GenBank/DDBJ databases">
        <title>Genetic blueprint of the zoonotic pathogen Toxocara canis.</title>
        <authorList>
            <person name="Zhu X.-Q."/>
            <person name="Korhonen P.K."/>
            <person name="Cai H."/>
            <person name="Young N.D."/>
            <person name="Nejsum P."/>
            <person name="von Samson-Himmelstjerna G."/>
            <person name="Boag P.R."/>
            <person name="Tan P."/>
            <person name="Li Q."/>
            <person name="Min J."/>
            <person name="Yang Y."/>
            <person name="Wang X."/>
            <person name="Fang X."/>
            <person name="Hall R.S."/>
            <person name="Hofmann A."/>
            <person name="Sternberg P.W."/>
            <person name="Jex A.R."/>
            <person name="Gasser R.B."/>
        </authorList>
    </citation>
    <scope>NUCLEOTIDE SEQUENCE [LARGE SCALE GENOMIC DNA]</scope>
    <source>
        <strain evidence="9">PN_DK_2014</strain>
    </source>
</reference>
<comment type="pathway">
    <text evidence="6">Protein modification; protein ubiquitination.</text>
</comment>
<feature type="compositionally biased region" description="Low complexity" evidence="7">
    <location>
        <begin position="607"/>
        <end position="618"/>
    </location>
</feature>
<comment type="similarity">
    <text evidence="2 6">Belongs to the UPL family. K-HECT subfamily.</text>
</comment>
<keyword evidence="10" id="KW-1185">Reference proteome</keyword>
<dbReference type="EC" id="2.3.2.26" evidence="6"/>
<sequence length="1317" mass="144010">MNLSLVNRIRRALPGVCIKGSEGEKRPSVASTNQAASAESLQHQTPSLENLLARSRIFDERILEVVADDASAQETPLGSSRAIDTDQESVSTNNNPALDTSVESFDAAIGRDEQSGDVSAAASYARERDRSCTILGSSRAIDTDQESVSTNNNPALDTSVESFDAAIGRDEQSGDVSAAASTHAGGSQPSLSADRDAQFEGVDRRSVDVEQRDTRSSPRESAGITPSALLGPDDDQLVSVEEVNAKNLPNLSVSAPDLVLLRQRQGAAAKNGDGSAGAHTAIEEPQGEEQSGAPDGRSSISMHTPIAKRSLSSRNSAINEITSAVDDAIRQYLMGEGHSESLAAAMTQAVHADEPGSDNAERLLALAPSHGAYNDFLDAYADILDAGDEEGGANESDKKRSAHSTGATGSNDFSASSGTVPTTASAARRNVQSVGGGIRSRLGSYADVLRTMMQQVIDSGASLNAVELEELEDDIYEGDMAEEGNEEDCDDEYVNGLSVEALAQAAVALRRQSSTASAGSSGDLKLNWKQIVMGEAGRLLGERGLRSSSSMEQKNGSGGFNRNWDDEFVLKRQFAALIPAFDPRPGRTNVNQTQDVELPPPTNDAPNAESNSSRASSEQPKQENGESSEHSLRLYIRGPNLANINNVTVELNDDDASMFYFLQQLGQNVDWGQEHSLRLYIRGPNLANINNVTVELNDDDASMFYFLQQLGQNVDWGQKAERTRRVWEPTYTLIYEEASGEGSSLETISHSSDDPNCSPQIVLDTLAVLANLNKMGEVEMSAEMFVSEKLTQKLMQELADPLVVAARALPRWCDHLIYKYPCLFSVETRTHYLHATAFGTSRAIVWLQTRRDQMLEQSRGATSAAAIPNLAGARRDDHYPEFRVGRIKHERIKVPRSGEQLFEYASRIMKLHATRKAVLELEYVGEEGTGLGPTLEFYALVAAEFQRKSLGMWVCDDMDEDQLKREEGELDLGEGVKPPGYYVRRAGGLFPAALPRFTDQSRKAAELFRFLGIFLAKVLQDGRLVDLPLSRPFLKLLVAPSVVENEHVELKDVLTLDDLEEVSPMKGRVLKELSALAHRKRAVETDQSVDRDAKRRRIENLTLNINGTECRVEDLSLSFSVNPPSSVFTYSEMELVEGGSNMEVTNENVDLYVDKCTEFYLNAGICDQISAFREGFDLVFPLRSLRMFAPEEVQSLLSGEQCPEWTREDVINYTEPKLGYTRESPGFLRFVDVLVGMSSSERKSFLQFTTGCSSLPPGGLANLHPRLTVVRKVDSGDGSYPSVNTCVHYLKLPDYSSTEIMRERLLTATGEKGFYLN</sequence>
<dbReference type="Gene3D" id="3.30.2160.10">
    <property type="entry name" value="Hect, E3 ligase catalytic domain"/>
    <property type="match status" value="1"/>
</dbReference>
<evidence type="ECO:0000256" key="4">
    <source>
        <dbReference type="ARBA" id="ARBA00022786"/>
    </source>
</evidence>
<dbReference type="PANTHER" id="PTHR45670">
    <property type="entry name" value="E3 UBIQUITIN-PROTEIN LIGASE TRIP12"/>
    <property type="match status" value="1"/>
</dbReference>
<comment type="catalytic activity">
    <reaction evidence="1 6">
        <text>S-ubiquitinyl-[E2 ubiquitin-conjugating enzyme]-L-cysteine + [acceptor protein]-L-lysine = [E2 ubiquitin-conjugating enzyme]-L-cysteine + N(6)-ubiquitinyl-[acceptor protein]-L-lysine.</text>
        <dbReference type="EC" id="2.3.2.26"/>
    </reaction>
</comment>
<feature type="compositionally biased region" description="Polar residues" evidence="7">
    <location>
        <begin position="29"/>
        <end position="45"/>
    </location>
</feature>
<evidence type="ECO:0000313" key="10">
    <source>
        <dbReference type="Proteomes" id="UP000031036"/>
    </source>
</evidence>
<feature type="compositionally biased region" description="Basic and acidic residues" evidence="7">
    <location>
        <begin position="620"/>
        <end position="630"/>
    </location>
</feature>
<dbReference type="InterPro" id="IPR045322">
    <property type="entry name" value="HECTD1/TRIP12-like"/>
</dbReference>
<dbReference type="OMA" id="IRGPNLA"/>
<evidence type="ECO:0000256" key="6">
    <source>
        <dbReference type="RuleBase" id="RU369009"/>
    </source>
</evidence>
<comment type="caution">
    <text evidence="9">The sequence shown here is derived from an EMBL/GenBank/DDBJ whole genome shotgun (WGS) entry which is preliminary data.</text>
</comment>
<dbReference type="GO" id="GO:0070534">
    <property type="term" value="P:protein K63-linked ubiquitination"/>
    <property type="evidence" value="ECO:0007669"/>
    <property type="project" value="TreeGrafter"/>
</dbReference>
<keyword evidence="4 5" id="KW-0833">Ubl conjugation pathway</keyword>
<dbReference type="CDD" id="cd00078">
    <property type="entry name" value="HECTc"/>
    <property type="match status" value="1"/>
</dbReference>
<evidence type="ECO:0000256" key="7">
    <source>
        <dbReference type="SAM" id="MobiDB-lite"/>
    </source>
</evidence>
<evidence type="ECO:0000256" key="5">
    <source>
        <dbReference type="PROSITE-ProRule" id="PRU00104"/>
    </source>
</evidence>
<dbReference type="PANTHER" id="PTHR45670:SF1">
    <property type="entry name" value="E3 UBIQUITIN-PROTEIN LIGASE HECTD1"/>
    <property type="match status" value="1"/>
</dbReference>